<name>A0A858RNE2_9BACT</name>
<keyword evidence="2" id="KW-0731">Sigma factor</keyword>
<evidence type="ECO:0000313" key="6">
    <source>
        <dbReference type="Proteomes" id="UP000501812"/>
    </source>
</evidence>
<evidence type="ECO:0000256" key="2">
    <source>
        <dbReference type="ARBA" id="ARBA00023082"/>
    </source>
</evidence>
<dbReference type="InterPro" id="IPR013325">
    <property type="entry name" value="RNA_pol_sigma_r2"/>
</dbReference>
<dbReference type="GO" id="GO:0016987">
    <property type="term" value="F:sigma factor activity"/>
    <property type="evidence" value="ECO:0007669"/>
    <property type="project" value="UniProtKB-KW"/>
</dbReference>
<keyword evidence="3" id="KW-0804">Transcription</keyword>
<organism evidence="5 6">
    <name type="scientific">Luteolibacter luteus</name>
    <dbReference type="NCBI Taxonomy" id="2728835"/>
    <lineage>
        <taxon>Bacteria</taxon>
        <taxon>Pseudomonadati</taxon>
        <taxon>Verrucomicrobiota</taxon>
        <taxon>Verrucomicrobiia</taxon>
        <taxon>Verrucomicrobiales</taxon>
        <taxon>Verrucomicrobiaceae</taxon>
        <taxon>Luteolibacter</taxon>
    </lineage>
</organism>
<keyword evidence="6" id="KW-1185">Reference proteome</keyword>
<evidence type="ECO:0000259" key="4">
    <source>
        <dbReference type="Pfam" id="PF04542"/>
    </source>
</evidence>
<dbReference type="AlphaFoldDB" id="A0A858RNE2"/>
<dbReference type="Gene3D" id="1.10.1740.10">
    <property type="match status" value="1"/>
</dbReference>
<dbReference type="NCBIfam" id="TIGR02937">
    <property type="entry name" value="sigma70-ECF"/>
    <property type="match status" value="1"/>
</dbReference>
<evidence type="ECO:0000256" key="3">
    <source>
        <dbReference type="ARBA" id="ARBA00023163"/>
    </source>
</evidence>
<protein>
    <submittedName>
        <fullName evidence="5">Sigma-70 family RNA polymerase sigma factor</fullName>
    </submittedName>
</protein>
<sequence length="242" mass="27197">MTHEDINSSPRFCTTRWTIMGGAGDDSGRDEAWNHFTRNYWYPVYAFIRRRGDSPEDAADLTQAFFAKLIEQDWLSKVEQRDTRFSTLLITILKNFLANRHRHETAGKRGGGETPVPLDSVEAERWFGKEPATQDTPESLFEKKWAHAVMQAALERLEEECETTGRAKLFQALSPFLSREAGAGEYETAASALGIHARSVAVAVHRLRGDFREMVRAEVAAGLPDRRMVDEELRALAAALGA</sequence>
<dbReference type="Proteomes" id="UP000501812">
    <property type="component" value="Chromosome"/>
</dbReference>
<gene>
    <name evidence="5" type="ORF">HHL09_21485</name>
</gene>
<dbReference type="InterPro" id="IPR039425">
    <property type="entry name" value="RNA_pol_sigma-70-like"/>
</dbReference>
<dbReference type="EMBL" id="CP051774">
    <property type="protein sequence ID" value="QJE98245.1"/>
    <property type="molecule type" value="Genomic_DNA"/>
</dbReference>
<feature type="domain" description="RNA polymerase sigma-70 region 2" evidence="4">
    <location>
        <begin position="44"/>
        <end position="104"/>
    </location>
</feature>
<evidence type="ECO:0000313" key="5">
    <source>
        <dbReference type="EMBL" id="QJE98245.1"/>
    </source>
</evidence>
<proteinExistence type="predicted"/>
<accession>A0A858RNE2</accession>
<keyword evidence="1" id="KW-0805">Transcription regulation</keyword>
<dbReference type="Pfam" id="PF04542">
    <property type="entry name" value="Sigma70_r2"/>
    <property type="match status" value="1"/>
</dbReference>
<dbReference type="PANTHER" id="PTHR43133">
    <property type="entry name" value="RNA POLYMERASE ECF-TYPE SIGMA FACTO"/>
    <property type="match status" value="1"/>
</dbReference>
<dbReference type="GO" id="GO:0006352">
    <property type="term" value="P:DNA-templated transcription initiation"/>
    <property type="evidence" value="ECO:0007669"/>
    <property type="project" value="InterPro"/>
</dbReference>
<evidence type="ECO:0000256" key="1">
    <source>
        <dbReference type="ARBA" id="ARBA00023015"/>
    </source>
</evidence>
<dbReference type="SUPFAM" id="SSF88946">
    <property type="entry name" value="Sigma2 domain of RNA polymerase sigma factors"/>
    <property type="match status" value="1"/>
</dbReference>
<dbReference type="PANTHER" id="PTHR43133:SF51">
    <property type="entry name" value="RNA POLYMERASE SIGMA FACTOR"/>
    <property type="match status" value="1"/>
</dbReference>
<dbReference type="InterPro" id="IPR014284">
    <property type="entry name" value="RNA_pol_sigma-70_dom"/>
</dbReference>
<dbReference type="InterPro" id="IPR007627">
    <property type="entry name" value="RNA_pol_sigma70_r2"/>
</dbReference>
<reference evidence="5 6" key="1">
    <citation type="submission" date="2020-04" db="EMBL/GenBank/DDBJ databases">
        <title>Luteolibacter sp. G-1-1-1 isolated from soil.</title>
        <authorList>
            <person name="Dahal R.H."/>
        </authorList>
    </citation>
    <scope>NUCLEOTIDE SEQUENCE [LARGE SCALE GENOMIC DNA]</scope>
    <source>
        <strain evidence="5 6">G-1-1-1</strain>
    </source>
</reference>
<dbReference type="RefSeq" id="WP_169456704.1">
    <property type="nucleotide sequence ID" value="NZ_CP051774.1"/>
</dbReference>
<dbReference type="KEGG" id="luo:HHL09_21485"/>